<evidence type="ECO:0000256" key="1">
    <source>
        <dbReference type="ARBA" id="ARBA00022475"/>
    </source>
</evidence>
<dbReference type="InterPro" id="IPR019691">
    <property type="entry name" value="DUF2585"/>
</dbReference>
<evidence type="ECO:0000313" key="6">
    <source>
        <dbReference type="EMBL" id="RST30024.1"/>
    </source>
</evidence>
<evidence type="ECO:0000256" key="2">
    <source>
        <dbReference type="ARBA" id="ARBA00022692"/>
    </source>
</evidence>
<dbReference type="RefSeq" id="WP_126717859.1">
    <property type="nucleotide sequence ID" value="NZ_RWJF01000001.1"/>
</dbReference>
<keyword evidence="3 5" id="KW-1133">Transmembrane helix</keyword>
<keyword evidence="4 5" id="KW-0472">Membrane</keyword>
<organism evidence="6 7">
    <name type="scientific">Sphingomonas ginkgonis</name>
    <dbReference type="NCBI Taxonomy" id="2315330"/>
    <lineage>
        <taxon>Bacteria</taxon>
        <taxon>Pseudomonadati</taxon>
        <taxon>Pseudomonadota</taxon>
        <taxon>Alphaproteobacteria</taxon>
        <taxon>Sphingomonadales</taxon>
        <taxon>Sphingomonadaceae</taxon>
        <taxon>Sphingomonas</taxon>
    </lineage>
</organism>
<evidence type="ECO:0000256" key="5">
    <source>
        <dbReference type="SAM" id="Phobius"/>
    </source>
</evidence>
<accession>A0A3R9WMM8</accession>
<name>A0A3R9WMM8_9SPHN</name>
<evidence type="ECO:0000313" key="7">
    <source>
        <dbReference type="Proteomes" id="UP000274661"/>
    </source>
</evidence>
<evidence type="ECO:0000256" key="4">
    <source>
        <dbReference type="ARBA" id="ARBA00023136"/>
    </source>
</evidence>
<evidence type="ECO:0000256" key="3">
    <source>
        <dbReference type="ARBA" id="ARBA00022989"/>
    </source>
</evidence>
<dbReference type="Proteomes" id="UP000274661">
    <property type="component" value="Unassembled WGS sequence"/>
</dbReference>
<feature type="transmembrane region" description="Helical" evidence="5">
    <location>
        <begin position="12"/>
        <end position="31"/>
    </location>
</feature>
<protein>
    <submittedName>
        <fullName evidence="6">DUF2585 family protein</fullName>
    </submittedName>
</protein>
<keyword evidence="7" id="KW-1185">Reference proteome</keyword>
<gene>
    <name evidence="6" type="ORF">HMF7854_03660</name>
</gene>
<comment type="caution">
    <text evidence="6">The sequence shown here is derived from an EMBL/GenBank/DDBJ whole genome shotgun (WGS) entry which is preliminary data.</text>
</comment>
<dbReference type="EMBL" id="RWJF01000001">
    <property type="protein sequence ID" value="RST30024.1"/>
    <property type="molecule type" value="Genomic_DNA"/>
</dbReference>
<dbReference type="GO" id="GO:0005886">
    <property type="term" value="C:plasma membrane"/>
    <property type="evidence" value="ECO:0007669"/>
    <property type="project" value="InterPro"/>
</dbReference>
<dbReference type="OrthoDB" id="9811954at2"/>
<proteinExistence type="predicted"/>
<keyword evidence="1" id="KW-1003">Cell membrane</keyword>
<dbReference type="Pfam" id="PF10755">
    <property type="entry name" value="DUF2585"/>
    <property type="match status" value="1"/>
</dbReference>
<dbReference type="NCBIfam" id="NF002099">
    <property type="entry name" value="PRK00944.1"/>
    <property type="match status" value="1"/>
</dbReference>
<keyword evidence="2 5" id="KW-0812">Transmembrane</keyword>
<dbReference type="AlphaFoldDB" id="A0A3R9WMM8"/>
<feature type="transmembrane region" description="Helical" evidence="5">
    <location>
        <begin position="61"/>
        <end position="81"/>
    </location>
</feature>
<reference evidence="6 7" key="1">
    <citation type="submission" date="2018-12" db="EMBL/GenBank/DDBJ databases">
        <title>Sphingomonas sp. HMF7854 Genome sequencing and assembly.</title>
        <authorList>
            <person name="Cha I."/>
            <person name="Kang H."/>
            <person name="Kim H."/>
            <person name="Kang J."/>
            <person name="Joh K."/>
        </authorList>
    </citation>
    <scope>NUCLEOTIDE SEQUENCE [LARGE SCALE GENOMIC DNA]</scope>
    <source>
        <strain evidence="6 7">HMF7854</strain>
    </source>
</reference>
<sequence length="192" mass="21099">MAKGGSGRISLALTPFSVAIVALTAAVLYLMNRPPICTCGRIDLWVGSASSPRTSQMLADWYSLSHIVHGFLFYGALWLLLRRWSPEHRFALAVSVESFWELVENSPLVIHRYRSVTAAIGYTGDSIVNSVSDIVMMAVGFFLARRLPLWASIAAVVALELVPLYEIRDNLSLNILMLLHPSAAIRAWQAGG</sequence>